<dbReference type="AlphaFoldDB" id="A0A833WJC6"/>
<dbReference type="Proteomes" id="UP000704712">
    <property type="component" value="Unassembled WGS sequence"/>
</dbReference>
<accession>A0A833WJC6</accession>
<proteinExistence type="predicted"/>
<sequence>MPPKPIPARARPLITGFAAAAGEALCKLWSGEGSAEQKRYITASPDTAFPLAENPKGFTDLHTDHRRYLTVVRAVHKLFRKRSPLLQLSCTRPLASKRSIKSIRSNITVKISCVCYLMQS</sequence>
<evidence type="ECO:0000313" key="3">
    <source>
        <dbReference type="Proteomes" id="UP000602510"/>
    </source>
</evidence>
<keyword evidence="3" id="KW-1185">Reference proteome</keyword>
<evidence type="ECO:0000313" key="2">
    <source>
        <dbReference type="EMBL" id="KAF4135884.1"/>
    </source>
</evidence>
<comment type="caution">
    <text evidence="1">The sequence shown here is derived from an EMBL/GenBank/DDBJ whole genome shotgun (WGS) entry which is preliminary data.</text>
</comment>
<evidence type="ECO:0000313" key="1">
    <source>
        <dbReference type="EMBL" id="KAF4043042.1"/>
    </source>
</evidence>
<gene>
    <name evidence="1" type="ORF">GN244_ATG04515</name>
    <name evidence="2" type="ORF">GN958_ATG14870</name>
</gene>
<reference evidence="1" key="1">
    <citation type="submission" date="2020-04" db="EMBL/GenBank/DDBJ databases">
        <title>Hybrid Assembly of Korean Phytophthora infestans isolates.</title>
        <authorList>
            <person name="Prokchorchik M."/>
            <person name="Lee Y."/>
            <person name="Seo J."/>
            <person name="Cho J.-H."/>
            <person name="Park Y.-E."/>
            <person name="Jang D.-C."/>
            <person name="Im J.-S."/>
            <person name="Choi J.-G."/>
            <person name="Park H.-J."/>
            <person name="Lee G.-B."/>
            <person name="Lee Y.-G."/>
            <person name="Hong S.-Y."/>
            <person name="Cho K."/>
            <person name="Sohn K.H."/>
        </authorList>
    </citation>
    <scope>NUCLEOTIDE SEQUENCE</scope>
    <source>
        <strain evidence="1">KR_1_A1</strain>
        <strain evidence="2">KR_2_A2</strain>
    </source>
</reference>
<name>A0A833WJC6_PHYIN</name>
<dbReference type="EMBL" id="JAACNO010002038">
    <property type="protein sequence ID" value="KAF4135884.1"/>
    <property type="molecule type" value="Genomic_DNA"/>
</dbReference>
<dbReference type="EMBL" id="WSZM01000092">
    <property type="protein sequence ID" value="KAF4043042.1"/>
    <property type="molecule type" value="Genomic_DNA"/>
</dbReference>
<organism evidence="1 3">
    <name type="scientific">Phytophthora infestans</name>
    <name type="common">Potato late blight agent</name>
    <name type="synonym">Botrytis infestans</name>
    <dbReference type="NCBI Taxonomy" id="4787"/>
    <lineage>
        <taxon>Eukaryota</taxon>
        <taxon>Sar</taxon>
        <taxon>Stramenopiles</taxon>
        <taxon>Oomycota</taxon>
        <taxon>Peronosporomycetes</taxon>
        <taxon>Peronosporales</taxon>
        <taxon>Peronosporaceae</taxon>
        <taxon>Phytophthora</taxon>
    </lineage>
</organism>
<dbReference type="Proteomes" id="UP000602510">
    <property type="component" value="Unassembled WGS sequence"/>
</dbReference>
<protein>
    <submittedName>
        <fullName evidence="1">Uncharacterized protein</fullName>
    </submittedName>
</protein>